<comment type="caution">
    <text evidence="1">The sequence shown here is derived from an EMBL/GenBank/DDBJ whole genome shotgun (WGS) entry which is preliminary data.</text>
</comment>
<reference evidence="1 2" key="1">
    <citation type="journal article" date="2015" name="Genome Biol.">
        <title>Comparative genomics of Steinernema reveals deeply conserved gene regulatory networks.</title>
        <authorList>
            <person name="Dillman A.R."/>
            <person name="Macchietto M."/>
            <person name="Porter C.F."/>
            <person name="Rogers A."/>
            <person name="Williams B."/>
            <person name="Antoshechkin I."/>
            <person name="Lee M.M."/>
            <person name="Goodwin Z."/>
            <person name="Lu X."/>
            <person name="Lewis E.E."/>
            <person name="Goodrich-Blair H."/>
            <person name="Stock S.P."/>
            <person name="Adams B.J."/>
            <person name="Sternberg P.W."/>
            <person name="Mortazavi A."/>
        </authorList>
    </citation>
    <scope>NUCLEOTIDE SEQUENCE [LARGE SCALE GENOMIC DNA]</scope>
    <source>
        <strain evidence="1 2">ALL</strain>
    </source>
</reference>
<evidence type="ECO:0000313" key="1">
    <source>
        <dbReference type="EMBL" id="TKR89434.1"/>
    </source>
</evidence>
<reference evidence="1 2" key="2">
    <citation type="journal article" date="2019" name="G3 (Bethesda)">
        <title>Hybrid Assembly of the Genome of the Entomopathogenic Nematode Steinernema carpocapsae Identifies the X-Chromosome.</title>
        <authorList>
            <person name="Serra L."/>
            <person name="Macchietto M."/>
            <person name="Macias-Munoz A."/>
            <person name="McGill C.J."/>
            <person name="Rodriguez I.M."/>
            <person name="Rodriguez B."/>
            <person name="Murad R."/>
            <person name="Mortazavi A."/>
        </authorList>
    </citation>
    <scope>NUCLEOTIDE SEQUENCE [LARGE SCALE GENOMIC DNA]</scope>
    <source>
        <strain evidence="1 2">ALL</strain>
    </source>
</reference>
<gene>
    <name evidence="1" type="ORF">L596_013538</name>
</gene>
<name>A0A4U5P1B9_STECR</name>
<organism evidence="1 2">
    <name type="scientific">Steinernema carpocapsae</name>
    <name type="common">Entomopathogenic nematode</name>
    <dbReference type="NCBI Taxonomy" id="34508"/>
    <lineage>
        <taxon>Eukaryota</taxon>
        <taxon>Metazoa</taxon>
        <taxon>Ecdysozoa</taxon>
        <taxon>Nematoda</taxon>
        <taxon>Chromadorea</taxon>
        <taxon>Rhabditida</taxon>
        <taxon>Tylenchina</taxon>
        <taxon>Panagrolaimomorpha</taxon>
        <taxon>Strongyloidoidea</taxon>
        <taxon>Steinernematidae</taxon>
        <taxon>Steinernema</taxon>
    </lineage>
</organism>
<evidence type="ECO:0000313" key="2">
    <source>
        <dbReference type="Proteomes" id="UP000298663"/>
    </source>
</evidence>
<keyword evidence="2" id="KW-1185">Reference proteome</keyword>
<dbReference type="Proteomes" id="UP000298663">
    <property type="component" value="Unassembled WGS sequence"/>
</dbReference>
<accession>A0A4U5P1B9</accession>
<dbReference type="EMBL" id="AZBU02000003">
    <property type="protein sequence ID" value="TKR89434.1"/>
    <property type="molecule type" value="Genomic_DNA"/>
</dbReference>
<proteinExistence type="predicted"/>
<dbReference type="AlphaFoldDB" id="A0A4U5P1B9"/>
<sequence length="87" mass="9524">MSGLKPNPLVPQKRAPLISYDKSIFDHLFCSAVLDCFFSSKSIIPCLQSSTSGTRESLTPLRNDHFPEVTSAFHIIIPRASVGDCDA</sequence>
<protein>
    <submittedName>
        <fullName evidence="1">Uncharacterized protein</fullName>
    </submittedName>
</protein>